<dbReference type="PANTHER" id="PTHR11102">
    <property type="entry name" value="SEL-1-LIKE PROTEIN"/>
    <property type="match status" value="1"/>
</dbReference>
<protein>
    <submittedName>
        <fullName evidence="2">TPR repeat</fullName>
    </submittedName>
</protein>
<dbReference type="EMBL" id="FNPE01000013">
    <property type="protein sequence ID" value="SDZ15929.1"/>
    <property type="molecule type" value="Genomic_DNA"/>
</dbReference>
<proteinExistence type="predicted"/>
<dbReference type="InterPro" id="IPR050767">
    <property type="entry name" value="Sel1_AlgK"/>
</dbReference>
<dbReference type="Gene3D" id="1.25.40.10">
    <property type="entry name" value="Tetratricopeptide repeat domain"/>
    <property type="match status" value="2"/>
</dbReference>
<dbReference type="GeneID" id="94692844"/>
<evidence type="ECO:0000313" key="3">
    <source>
        <dbReference type="Proteomes" id="UP000183417"/>
    </source>
</evidence>
<dbReference type="SMART" id="SM00671">
    <property type="entry name" value="SEL1"/>
    <property type="match status" value="4"/>
</dbReference>
<sequence>MPSHAHEPLCAARAQRLATALRLSVRLVLAGLLVLPPGVTPAMPAHVQAAARFTPVAPIRVATTGLFSAQPGTSNISSTSDTAQQRALSQLRSRAEGKGVSLATQREAQWVMGLLALHGIAMAQDGPQARQWFERAQRAGHPLASAGLAWCAMDGCGQPPDPPAARPWIAQLAKTDPARAQYLEWLLARRLAPLSTAEPVGEALAVAGTPDQELLQRAARSGSPGAQLEWGLALLAQDEPEAALRQFRAAAARSSSAATNAQMLGERLRPAGQLVSAQGSSTPAAQGPQAMQRTPQLSGAPSEQDIQVRQPVTAQQQWEQAQRYHRGDGVPANYTEALRLYQQAASHGHVASRRMLELIYSRPAPGGGVDIGWMQQLARIDPMTMQPMAPVSPAPYRRDPTPLFDMVPAPWHRH</sequence>
<dbReference type="InterPro" id="IPR006597">
    <property type="entry name" value="Sel1-like"/>
</dbReference>
<feature type="region of interest" description="Disordered" evidence="1">
    <location>
        <begin position="272"/>
        <end position="327"/>
    </location>
</feature>
<gene>
    <name evidence="2" type="ORF">SAMN05421547_11395</name>
</gene>
<evidence type="ECO:0000256" key="1">
    <source>
        <dbReference type="SAM" id="MobiDB-lite"/>
    </source>
</evidence>
<dbReference type="RefSeq" id="WP_016446806.1">
    <property type="nucleotide sequence ID" value="NZ_AP025556.1"/>
</dbReference>
<dbReference type="Proteomes" id="UP000183417">
    <property type="component" value="Unassembled WGS sequence"/>
</dbReference>
<accession>A0A1H3QT89</accession>
<evidence type="ECO:0000313" key="2">
    <source>
        <dbReference type="EMBL" id="SDZ15929.1"/>
    </source>
</evidence>
<dbReference type="InterPro" id="IPR011990">
    <property type="entry name" value="TPR-like_helical_dom_sf"/>
</dbReference>
<dbReference type="PANTHER" id="PTHR11102:SF160">
    <property type="entry name" value="ERAD-ASSOCIATED E3 UBIQUITIN-PROTEIN LIGASE COMPONENT HRD3"/>
    <property type="match status" value="1"/>
</dbReference>
<reference evidence="2 3" key="1">
    <citation type="submission" date="2016-10" db="EMBL/GenBank/DDBJ databases">
        <authorList>
            <person name="de Groot N.N."/>
        </authorList>
    </citation>
    <scope>NUCLEOTIDE SEQUENCE [LARGE SCALE GENOMIC DNA]</scope>
    <source>
        <strain evidence="2 3">LMG 24775</strain>
    </source>
</reference>
<organism evidence="2 3">
    <name type="scientific">Delftia lacustris</name>
    <dbReference type="NCBI Taxonomy" id="558537"/>
    <lineage>
        <taxon>Bacteria</taxon>
        <taxon>Pseudomonadati</taxon>
        <taxon>Pseudomonadota</taxon>
        <taxon>Betaproteobacteria</taxon>
        <taxon>Burkholderiales</taxon>
        <taxon>Comamonadaceae</taxon>
        <taxon>Delftia</taxon>
    </lineage>
</organism>
<dbReference type="Pfam" id="PF08238">
    <property type="entry name" value="Sel1"/>
    <property type="match status" value="2"/>
</dbReference>
<feature type="compositionally biased region" description="Polar residues" evidence="1">
    <location>
        <begin position="275"/>
        <end position="320"/>
    </location>
</feature>
<name>A0A1H3QT89_9BURK</name>
<dbReference type="AlphaFoldDB" id="A0A1H3QT89"/>
<dbReference type="SUPFAM" id="SSF81901">
    <property type="entry name" value="HCP-like"/>
    <property type="match status" value="2"/>
</dbReference>